<feature type="transmembrane region" description="Helical" evidence="5">
    <location>
        <begin position="317"/>
        <end position="339"/>
    </location>
</feature>
<keyword evidence="4 5" id="KW-0472">Membrane</keyword>
<dbReference type="PROSITE" id="PS50850">
    <property type="entry name" value="MFS"/>
    <property type="match status" value="1"/>
</dbReference>
<dbReference type="RefSeq" id="WP_179429147.1">
    <property type="nucleotide sequence ID" value="NZ_JACBZP010000001.1"/>
</dbReference>
<dbReference type="GO" id="GO:0022857">
    <property type="term" value="F:transmembrane transporter activity"/>
    <property type="evidence" value="ECO:0007669"/>
    <property type="project" value="InterPro"/>
</dbReference>
<dbReference type="InterPro" id="IPR020846">
    <property type="entry name" value="MFS_dom"/>
</dbReference>
<feature type="transmembrane region" description="Helical" evidence="5">
    <location>
        <begin position="89"/>
        <end position="107"/>
    </location>
</feature>
<evidence type="ECO:0000256" key="4">
    <source>
        <dbReference type="ARBA" id="ARBA00023136"/>
    </source>
</evidence>
<sequence length="413" mass="42635">MAMKSRWMHGMRGWASPFALVCSVGLLGRLSYEMMRSPVTPLYAKHIGAPVQLIGLIVGAVTITGIAVKMPAGALSDVFGVRRMMLAGAVVKAGGPFLYLLAFVWPVLLVVRFVHGLATALYSPPASAFVAKTYPESRGRKLGIYNAAENVGIVLGPVAGGVVLALTVSNFPATFLIAGGIGVAALLVMTRVPRSIGTATADPAKTLRAVVAEAASGVRQIVADPRVRVVSLVEAGMWVGIGSVQAYLPIFALTIGLRVWQIGVVAGAQGVVSIVGRPLIGRFSDSLGSRTPFIVAGSLICIGALIGIPYASGFVELIIIAAVFGAGTGIVTPATTALIGDLAAGKSFGAAMGVFGSLWDAGHAAGPIIFGYLLVAVGYRTAWLILAIVMAAALSWYSVDRARSRRQPARGGQ</sequence>
<evidence type="ECO:0000256" key="5">
    <source>
        <dbReference type="SAM" id="Phobius"/>
    </source>
</evidence>
<proteinExistence type="predicted"/>
<dbReference type="InterPro" id="IPR036259">
    <property type="entry name" value="MFS_trans_sf"/>
</dbReference>
<evidence type="ECO:0000313" key="7">
    <source>
        <dbReference type="EMBL" id="NYI68865.1"/>
    </source>
</evidence>
<feature type="transmembrane region" description="Helical" evidence="5">
    <location>
        <begin position="229"/>
        <end position="253"/>
    </location>
</feature>
<dbReference type="PRINTS" id="PR01035">
    <property type="entry name" value="TCRTETA"/>
</dbReference>
<evidence type="ECO:0000313" key="8">
    <source>
        <dbReference type="Proteomes" id="UP000539111"/>
    </source>
</evidence>
<evidence type="ECO:0000259" key="6">
    <source>
        <dbReference type="PROSITE" id="PS50850"/>
    </source>
</evidence>
<dbReference type="InterPro" id="IPR001958">
    <property type="entry name" value="Tet-R_TetA/multi-R_MdtG-like"/>
</dbReference>
<reference evidence="7 8" key="1">
    <citation type="submission" date="2020-07" db="EMBL/GenBank/DDBJ databases">
        <title>Sequencing the genomes of 1000 actinobacteria strains.</title>
        <authorList>
            <person name="Klenk H.-P."/>
        </authorList>
    </citation>
    <scope>NUCLEOTIDE SEQUENCE [LARGE SCALE GENOMIC DNA]</scope>
    <source>
        <strain evidence="7 8">DSM 26341</strain>
    </source>
</reference>
<dbReference type="SUPFAM" id="SSF103473">
    <property type="entry name" value="MFS general substrate transporter"/>
    <property type="match status" value="1"/>
</dbReference>
<dbReference type="Proteomes" id="UP000539111">
    <property type="component" value="Unassembled WGS sequence"/>
</dbReference>
<feature type="transmembrane region" description="Helical" evidence="5">
    <location>
        <begin position="381"/>
        <end position="399"/>
    </location>
</feature>
<dbReference type="PANTHER" id="PTHR23518">
    <property type="entry name" value="C-METHYLTRANSFERASE"/>
    <property type="match status" value="1"/>
</dbReference>
<protein>
    <submittedName>
        <fullName evidence="7">MFS family permease</fullName>
    </submittedName>
</protein>
<comment type="caution">
    <text evidence="7">The sequence shown here is derived from an EMBL/GenBank/DDBJ whole genome shotgun (WGS) entry which is preliminary data.</text>
</comment>
<dbReference type="CDD" id="cd17325">
    <property type="entry name" value="MFS_MdtG_SLC18_like"/>
    <property type="match status" value="1"/>
</dbReference>
<accession>A0A7Z0D4S3</accession>
<dbReference type="Gene3D" id="1.20.1250.20">
    <property type="entry name" value="MFS general substrate transporter like domains"/>
    <property type="match status" value="1"/>
</dbReference>
<evidence type="ECO:0000256" key="2">
    <source>
        <dbReference type="ARBA" id="ARBA00022692"/>
    </source>
</evidence>
<dbReference type="AlphaFoldDB" id="A0A7Z0D4S3"/>
<feature type="transmembrane region" description="Helical" evidence="5">
    <location>
        <begin position="47"/>
        <end position="68"/>
    </location>
</feature>
<name>A0A7Z0D4S3_9MICO</name>
<dbReference type="PANTHER" id="PTHR23518:SF2">
    <property type="entry name" value="MAJOR FACILITATOR SUPERFAMILY TRANSPORTER"/>
    <property type="match status" value="1"/>
</dbReference>
<keyword evidence="3 5" id="KW-1133">Transmembrane helix</keyword>
<dbReference type="GO" id="GO:0005886">
    <property type="term" value="C:plasma membrane"/>
    <property type="evidence" value="ECO:0007669"/>
    <property type="project" value="UniProtKB-SubCell"/>
</dbReference>
<dbReference type="InterPro" id="IPR011701">
    <property type="entry name" value="MFS"/>
</dbReference>
<comment type="subcellular location">
    <subcellularLocation>
        <location evidence="1">Cell membrane</location>
        <topology evidence="1">Multi-pass membrane protein</topology>
    </subcellularLocation>
</comment>
<organism evidence="7 8">
    <name type="scientific">Spelaeicoccus albus</name>
    <dbReference type="NCBI Taxonomy" id="1280376"/>
    <lineage>
        <taxon>Bacteria</taxon>
        <taxon>Bacillati</taxon>
        <taxon>Actinomycetota</taxon>
        <taxon>Actinomycetes</taxon>
        <taxon>Micrococcales</taxon>
        <taxon>Brevibacteriaceae</taxon>
        <taxon>Spelaeicoccus</taxon>
    </lineage>
</organism>
<feature type="transmembrane region" description="Helical" evidence="5">
    <location>
        <begin position="292"/>
        <end position="311"/>
    </location>
</feature>
<feature type="transmembrane region" description="Helical" evidence="5">
    <location>
        <begin position="171"/>
        <end position="189"/>
    </location>
</feature>
<dbReference type="EMBL" id="JACBZP010000001">
    <property type="protein sequence ID" value="NYI68865.1"/>
    <property type="molecule type" value="Genomic_DNA"/>
</dbReference>
<dbReference type="Pfam" id="PF07690">
    <property type="entry name" value="MFS_1"/>
    <property type="match status" value="1"/>
</dbReference>
<gene>
    <name evidence="7" type="ORF">BJY26_003171</name>
</gene>
<evidence type="ECO:0000256" key="1">
    <source>
        <dbReference type="ARBA" id="ARBA00004651"/>
    </source>
</evidence>
<feature type="domain" description="Major facilitator superfamily (MFS) profile" evidence="6">
    <location>
        <begin position="17"/>
        <end position="405"/>
    </location>
</feature>
<evidence type="ECO:0000256" key="3">
    <source>
        <dbReference type="ARBA" id="ARBA00022989"/>
    </source>
</evidence>
<keyword evidence="8" id="KW-1185">Reference proteome</keyword>
<keyword evidence="2 5" id="KW-0812">Transmembrane</keyword>